<keyword evidence="5" id="KW-1185">Reference proteome</keyword>
<dbReference type="SUPFAM" id="SSF49265">
    <property type="entry name" value="Fibronectin type III"/>
    <property type="match status" value="1"/>
</dbReference>
<feature type="domain" description="SLH" evidence="3">
    <location>
        <begin position="338"/>
        <end position="397"/>
    </location>
</feature>
<dbReference type="Gene3D" id="2.60.40.10">
    <property type="entry name" value="Immunoglobulins"/>
    <property type="match status" value="1"/>
</dbReference>
<evidence type="ECO:0008006" key="6">
    <source>
        <dbReference type="Google" id="ProtNLM"/>
    </source>
</evidence>
<dbReference type="InterPro" id="IPR051465">
    <property type="entry name" value="Cell_Envelope_Struct_Comp"/>
</dbReference>
<feature type="domain" description="Fibronectin type-III" evidence="2">
    <location>
        <begin position="26"/>
        <end position="118"/>
    </location>
</feature>
<accession>A0A972K301</accession>
<feature type="compositionally biased region" description="Low complexity" evidence="1">
    <location>
        <begin position="102"/>
        <end position="111"/>
    </location>
</feature>
<sequence length="530" mass="55177">VSAGNASGESANASQVSVTPAEGITIPAAPTGLTAAAGNAQATLGWSSVTGATYYTVKRSTVSGGSYTVIASNVSETAYTDTGLTNGTTYYYVVTASNTAGQSANSNQASAVPSTGRSGNHSKGSGTGSTGTDVSQPAVPTDLIKAKDGKVDSSELKEAFSAYSKVQVKLAGDKIEIPAASLTEASKETGKLLVVASDNATYTLPLSLLKLEALAQQLGVSVDDMSIRFTLQKLNGSDAAEVQGAIAALGGKQAADAIHFEVEAVNKAGQSVRVTLGSTYVSREIAVNKTIDPKKATGVRIMPGSNQLRFVPTLFFTKDGITTATIKRNGNSVYTIVENNKSFADLANHWAKEDIKLLANKLVVDGVSDNRFEADRPITRAEFAALLVRALAMDPAAAKASFSDVKDADWYAEAVATAVSAGIISGYEDGAFRPNKEITREEQAAMIIRAMTYVGVDTGITQAQSKLGDILAPFKDAGKIVWAKSEIAAAIQSGLMNGMTTDTLESGSHATRAQSVVLLKRFLSKVNFIN</sequence>
<dbReference type="InterPro" id="IPR003961">
    <property type="entry name" value="FN3_dom"/>
</dbReference>
<dbReference type="InterPro" id="IPR013783">
    <property type="entry name" value="Ig-like_fold"/>
</dbReference>
<name>A0A972K301_9BACL</name>
<evidence type="ECO:0000256" key="1">
    <source>
        <dbReference type="SAM" id="MobiDB-lite"/>
    </source>
</evidence>
<reference evidence="4" key="1">
    <citation type="submission" date="2019-10" db="EMBL/GenBank/DDBJ databases">
        <title>Description of Paenibacillus glebae sp. nov.</title>
        <authorList>
            <person name="Carlier A."/>
            <person name="Qi S."/>
        </authorList>
    </citation>
    <scope>NUCLEOTIDE SEQUENCE</scope>
    <source>
        <strain evidence="4">LMG 31456</strain>
    </source>
</reference>
<dbReference type="PANTHER" id="PTHR43308">
    <property type="entry name" value="OUTER MEMBRANE PROTEIN ALPHA-RELATED"/>
    <property type="match status" value="1"/>
</dbReference>
<dbReference type="Proteomes" id="UP000641588">
    <property type="component" value="Unassembled WGS sequence"/>
</dbReference>
<dbReference type="PANTHER" id="PTHR43308:SF5">
    <property type="entry name" value="S-LAYER PROTEIN _ PEPTIDOGLYCAN ENDO-BETA-N-ACETYLGLUCOSAMINIDASE"/>
    <property type="match status" value="1"/>
</dbReference>
<dbReference type="AlphaFoldDB" id="A0A972K301"/>
<feature type="non-terminal residue" evidence="4">
    <location>
        <position position="1"/>
    </location>
</feature>
<evidence type="ECO:0000313" key="4">
    <source>
        <dbReference type="EMBL" id="NOU96460.1"/>
    </source>
</evidence>
<protein>
    <recommendedName>
        <fullName evidence="6">S-layer homology domain-containing protein</fullName>
    </recommendedName>
</protein>
<dbReference type="RefSeq" id="WP_171654699.1">
    <property type="nucleotide sequence ID" value="NZ_WHOD01000098.1"/>
</dbReference>
<dbReference type="PROSITE" id="PS51272">
    <property type="entry name" value="SLH"/>
    <property type="match status" value="3"/>
</dbReference>
<dbReference type="InterPro" id="IPR001119">
    <property type="entry name" value="SLH_dom"/>
</dbReference>
<feature type="domain" description="SLH" evidence="3">
    <location>
        <begin position="470"/>
        <end position="530"/>
    </location>
</feature>
<organism evidence="4 5">
    <name type="scientific">Paenibacillus foliorum</name>
    <dbReference type="NCBI Taxonomy" id="2654974"/>
    <lineage>
        <taxon>Bacteria</taxon>
        <taxon>Bacillati</taxon>
        <taxon>Bacillota</taxon>
        <taxon>Bacilli</taxon>
        <taxon>Bacillales</taxon>
        <taxon>Paenibacillaceae</taxon>
        <taxon>Paenibacillus</taxon>
    </lineage>
</organism>
<proteinExistence type="predicted"/>
<dbReference type="Pfam" id="PF00395">
    <property type="entry name" value="SLH"/>
    <property type="match status" value="3"/>
</dbReference>
<feature type="domain" description="SLH" evidence="3">
    <location>
        <begin position="398"/>
        <end position="461"/>
    </location>
</feature>
<comment type="caution">
    <text evidence="4">The sequence shown here is derived from an EMBL/GenBank/DDBJ whole genome shotgun (WGS) entry which is preliminary data.</text>
</comment>
<dbReference type="PROSITE" id="PS50853">
    <property type="entry name" value="FN3"/>
    <property type="match status" value="1"/>
</dbReference>
<evidence type="ECO:0000313" key="5">
    <source>
        <dbReference type="Proteomes" id="UP000641588"/>
    </source>
</evidence>
<dbReference type="CDD" id="cd00063">
    <property type="entry name" value="FN3"/>
    <property type="match status" value="1"/>
</dbReference>
<gene>
    <name evidence="4" type="ORF">GC093_25055</name>
</gene>
<evidence type="ECO:0000259" key="3">
    <source>
        <dbReference type="PROSITE" id="PS51272"/>
    </source>
</evidence>
<dbReference type="Pfam" id="PF00041">
    <property type="entry name" value="fn3"/>
    <property type="match status" value="1"/>
</dbReference>
<evidence type="ECO:0000259" key="2">
    <source>
        <dbReference type="PROSITE" id="PS50853"/>
    </source>
</evidence>
<dbReference type="SMART" id="SM00060">
    <property type="entry name" value="FN3"/>
    <property type="match status" value="1"/>
</dbReference>
<feature type="region of interest" description="Disordered" evidence="1">
    <location>
        <begin position="102"/>
        <end position="138"/>
    </location>
</feature>
<feature type="compositionally biased region" description="Low complexity" evidence="1">
    <location>
        <begin position="118"/>
        <end position="135"/>
    </location>
</feature>
<dbReference type="EMBL" id="WHOD01000098">
    <property type="protein sequence ID" value="NOU96460.1"/>
    <property type="molecule type" value="Genomic_DNA"/>
</dbReference>
<dbReference type="InterPro" id="IPR036116">
    <property type="entry name" value="FN3_sf"/>
</dbReference>